<dbReference type="InterPro" id="IPR019757">
    <property type="entry name" value="Pept_S26A_signal_pept_1_Lys-AS"/>
</dbReference>
<feature type="active site" evidence="6">
    <location>
        <position position="37"/>
    </location>
</feature>
<accession>D5EHT2</accession>
<dbReference type="PANTHER" id="PTHR43390">
    <property type="entry name" value="SIGNAL PEPTIDASE I"/>
    <property type="match status" value="1"/>
</dbReference>
<dbReference type="InterPro" id="IPR019533">
    <property type="entry name" value="Peptidase_S26"/>
</dbReference>
<organism evidence="9 10">
    <name type="scientific">Coraliomargarita akajimensis (strain DSM 45221 / IAM 15411 / JCM 23193 / KCTC 12865 / 04OKA010-24)</name>
    <dbReference type="NCBI Taxonomy" id="583355"/>
    <lineage>
        <taxon>Bacteria</taxon>
        <taxon>Pseudomonadati</taxon>
        <taxon>Verrucomicrobiota</taxon>
        <taxon>Opitutia</taxon>
        <taxon>Puniceicoccales</taxon>
        <taxon>Coraliomargaritaceae</taxon>
        <taxon>Coraliomargarita</taxon>
    </lineage>
</organism>
<sequence>MIGSNPRRTLLRMAVLSGLTVLVFRFGLLPLKLEGESMAPTYTSGGVNLANRLSYVFSEPERGDVVAVRLRDSGRRVFLLKRIVGLPGERIAFQGGRLLVNGQPQIEPYLSYSSDWNSAEVLCEADEYFVVGDNRSMPIEQHTLGRARLSRIVGKVLF</sequence>
<dbReference type="PANTHER" id="PTHR43390:SF1">
    <property type="entry name" value="CHLOROPLAST PROCESSING PEPTIDASE"/>
    <property type="match status" value="1"/>
</dbReference>
<evidence type="ECO:0000256" key="5">
    <source>
        <dbReference type="ARBA" id="ARBA00022801"/>
    </source>
</evidence>
<dbReference type="AlphaFoldDB" id="D5EHT2"/>
<comment type="similarity">
    <text evidence="2 7">Belongs to the peptidase S26 family.</text>
</comment>
<comment type="subcellular location">
    <subcellularLocation>
        <location evidence="7">Membrane</location>
        <topology evidence="7">Single-pass type II membrane protein</topology>
    </subcellularLocation>
</comment>
<comment type="catalytic activity">
    <reaction evidence="1 7">
        <text>Cleavage of hydrophobic, N-terminal signal or leader sequences from secreted and periplasmic proteins.</text>
        <dbReference type="EC" id="3.4.21.89"/>
    </reaction>
</comment>
<dbReference type="GO" id="GO:0009003">
    <property type="term" value="F:signal peptidase activity"/>
    <property type="evidence" value="ECO:0007669"/>
    <property type="project" value="UniProtKB-EC"/>
</dbReference>
<protein>
    <recommendedName>
        <fullName evidence="4 7">Signal peptidase I</fullName>
        <ecNumber evidence="3 7">3.4.21.89</ecNumber>
    </recommendedName>
</protein>
<evidence type="ECO:0000256" key="3">
    <source>
        <dbReference type="ARBA" id="ARBA00013208"/>
    </source>
</evidence>
<evidence type="ECO:0000256" key="1">
    <source>
        <dbReference type="ARBA" id="ARBA00000677"/>
    </source>
</evidence>
<evidence type="ECO:0000256" key="4">
    <source>
        <dbReference type="ARBA" id="ARBA00019232"/>
    </source>
</evidence>
<dbReference type="Gene3D" id="2.10.109.10">
    <property type="entry name" value="Umud Fragment, subunit A"/>
    <property type="match status" value="1"/>
</dbReference>
<keyword evidence="10" id="KW-1185">Reference proteome</keyword>
<evidence type="ECO:0000256" key="7">
    <source>
        <dbReference type="RuleBase" id="RU362042"/>
    </source>
</evidence>
<evidence type="ECO:0000256" key="2">
    <source>
        <dbReference type="ARBA" id="ARBA00009370"/>
    </source>
</evidence>
<proteinExistence type="inferred from homology"/>
<feature type="active site" evidence="6">
    <location>
        <position position="81"/>
    </location>
</feature>
<dbReference type="NCBIfam" id="TIGR02227">
    <property type="entry name" value="sigpep_I_bact"/>
    <property type="match status" value="1"/>
</dbReference>
<dbReference type="CDD" id="cd06530">
    <property type="entry name" value="S26_SPase_I"/>
    <property type="match status" value="1"/>
</dbReference>
<name>D5EHT2_CORAD</name>
<dbReference type="HOGENOM" id="CLU_028723_5_1_0"/>
<dbReference type="InterPro" id="IPR000223">
    <property type="entry name" value="Pept_S26A_signal_pept_1"/>
</dbReference>
<dbReference type="PRINTS" id="PR00727">
    <property type="entry name" value="LEADERPTASE"/>
</dbReference>
<evidence type="ECO:0000313" key="10">
    <source>
        <dbReference type="Proteomes" id="UP000000925"/>
    </source>
</evidence>
<dbReference type="GO" id="GO:0016020">
    <property type="term" value="C:membrane"/>
    <property type="evidence" value="ECO:0007669"/>
    <property type="project" value="UniProtKB-SubCell"/>
</dbReference>
<dbReference type="PROSITE" id="PS00760">
    <property type="entry name" value="SPASE_I_2"/>
    <property type="match status" value="1"/>
</dbReference>
<feature type="domain" description="Peptidase S26" evidence="8">
    <location>
        <begin position="9"/>
        <end position="157"/>
    </location>
</feature>
<dbReference type="SUPFAM" id="SSF51306">
    <property type="entry name" value="LexA/Signal peptidase"/>
    <property type="match status" value="1"/>
</dbReference>
<dbReference type="eggNOG" id="COG0681">
    <property type="taxonomic scope" value="Bacteria"/>
</dbReference>
<dbReference type="EMBL" id="CP001998">
    <property type="protein sequence ID" value="ADE54123.1"/>
    <property type="molecule type" value="Genomic_DNA"/>
</dbReference>
<dbReference type="STRING" id="583355.Caka_1102"/>
<dbReference type="EC" id="3.4.21.89" evidence="3 7"/>
<dbReference type="GO" id="GO:0004252">
    <property type="term" value="F:serine-type endopeptidase activity"/>
    <property type="evidence" value="ECO:0007669"/>
    <property type="project" value="InterPro"/>
</dbReference>
<keyword evidence="7" id="KW-0645">Protease</keyword>
<dbReference type="GO" id="GO:0006465">
    <property type="term" value="P:signal peptide processing"/>
    <property type="evidence" value="ECO:0007669"/>
    <property type="project" value="InterPro"/>
</dbReference>
<dbReference type="Proteomes" id="UP000000925">
    <property type="component" value="Chromosome"/>
</dbReference>
<dbReference type="Pfam" id="PF10502">
    <property type="entry name" value="Peptidase_S26"/>
    <property type="match status" value="1"/>
</dbReference>
<reference evidence="9 10" key="1">
    <citation type="journal article" date="2010" name="Stand. Genomic Sci.">
        <title>Complete genome sequence of Coraliomargarita akajimensis type strain (04OKA010-24).</title>
        <authorList>
            <person name="Mavromatis K."/>
            <person name="Abt B."/>
            <person name="Brambilla E."/>
            <person name="Lapidus A."/>
            <person name="Copeland A."/>
            <person name="Deshpande S."/>
            <person name="Nolan M."/>
            <person name="Lucas S."/>
            <person name="Tice H."/>
            <person name="Cheng J.F."/>
            <person name="Han C."/>
            <person name="Detter J.C."/>
            <person name="Woyke T."/>
            <person name="Goodwin L."/>
            <person name="Pitluck S."/>
            <person name="Held B."/>
            <person name="Brettin T."/>
            <person name="Tapia R."/>
            <person name="Ivanova N."/>
            <person name="Mikhailova N."/>
            <person name="Pati A."/>
            <person name="Liolios K."/>
            <person name="Chen A."/>
            <person name="Palaniappan K."/>
            <person name="Land M."/>
            <person name="Hauser L."/>
            <person name="Chang Y.J."/>
            <person name="Jeffries C.D."/>
            <person name="Rohde M."/>
            <person name="Goker M."/>
            <person name="Bristow J."/>
            <person name="Eisen J.A."/>
            <person name="Markowitz V."/>
            <person name="Hugenholtz P."/>
            <person name="Klenk H.P."/>
            <person name="Kyrpides N.C."/>
        </authorList>
    </citation>
    <scope>NUCLEOTIDE SEQUENCE [LARGE SCALE GENOMIC DNA]</scope>
    <source>
        <strain evidence="10">DSM 45221 / IAM 15411 / JCM 23193 / KCTC 12865</strain>
    </source>
</reference>
<keyword evidence="5 7" id="KW-0378">Hydrolase</keyword>
<evidence type="ECO:0000256" key="6">
    <source>
        <dbReference type="PIRSR" id="PIRSR600223-1"/>
    </source>
</evidence>
<dbReference type="KEGG" id="caa:Caka_1102"/>
<dbReference type="InterPro" id="IPR036286">
    <property type="entry name" value="LexA/Signal_pep-like_sf"/>
</dbReference>
<gene>
    <name evidence="9" type="ordered locus">Caka_1102</name>
</gene>
<evidence type="ECO:0000313" key="9">
    <source>
        <dbReference type="EMBL" id="ADE54123.1"/>
    </source>
</evidence>
<evidence type="ECO:0000259" key="8">
    <source>
        <dbReference type="Pfam" id="PF10502"/>
    </source>
</evidence>